<protein>
    <submittedName>
        <fullName evidence="2 4">Geranylgeranyl reductase</fullName>
    </submittedName>
    <submittedName>
        <fullName evidence="3">NAD(P)/FAD-dependent oxidoreductase</fullName>
    </submittedName>
</protein>
<dbReference type="Proteomes" id="UP000267921">
    <property type="component" value="Unassembled WGS sequence"/>
</dbReference>
<dbReference type="OrthoDB" id="46008at2157"/>
<dbReference type="GO" id="GO:0071949">
    <property type="term" value="F:FAD binding"/>
    <property type="evidence" value="ECO:0007669"/>
    <property type="project" value="InterPro"/>
</dbReference>
<dbReference type="EMBL" id="CP017921">
    <property type="protein sequence ID" value="APH38110.1"/>
    <property type="molecule type" value="Genomic_DNA"/>
</dbReference>
<dbReference type="Gene3D" id="3.30.9.10">
    <property type="entry name" value="D-Amino Acid Oxidase, subunit A, domain 2"/>
    <property type="match status" value="1"/>
</dbReference>
<dbReference type="AlphaFoldDB" id="A0A1L3PZQ9"/>
<dbReference type="SUPFAM" id="SSF51905">
    <property type="entry name" value="FAD/NAD(P)-binding domain"/>
    <property type="match status" value="1"/>
</dbReference>
<dbReference type="NCBIfam" id="TIGR02032">
    <property type="entry name" value="GG-red-SF"/>
    <property type="match status" value="1"/>
</dbReference>
<gene>
    <name evidence="2" type="ORF">BHR79_00515</name>
    <name evidence="3" type="ORF">EFE40_02285</name>
    <name evidence="4" type="ORF">SAMN04515625_1675</name>
</gene>
<dbReference type="PRINTS" id="PR00420">
    <property type="entry name" value="RNGMNOXGNASE"/>
</dbReference>
<name>A0A1L3PZQ9_9EURY</name>
<evidence type="ECO:0000313" key="6">
    <source>
        <dbReference type="Proteomes" id="UP000198669"/>
    </source>
</evidence>
<reference evidence="4 6" key="2">
    <citation type="submission" date="2016-10" db="EMBL/GenBank/DDBJ databases">
        <authorList>
            <person name="de Groot N.N."/>
        </authorList>
    </citation>
    <scope>NUCLEOTIDE SEQUENCE [LARGE SCALE GENOMIC DNA]</scope>
    <source>
        <strain evidence="4 6">Z-7982</strain>
    </source>
</reference>
<dbReference type="RefSeq" id="WP_072560276.1">
    <property type="nucleotide sequence ID" value="NZ_CP017921.1"/>
</dbReference>
<keyword evidence="5" id="KW-1185">Reference proteome</keyword>
<dbReference type="InterPro" id="IPR002938">
    <property type="entry name" value="FAD-bd"/>
</dbReference>
<evidence type="ECO:0000313" key="3">
    <source>
        <dbReference type="EMBL" id="RNI11025.1"/>
    </source>
</evidence>
<dbReference type="Gene3D" id="3.50.50.60">
    <property type="entry name" value="FAD/NAD(P)-binding domain"/>
    <property type="match status" value="1"/>
</dbReference>
<dbReference type="KEGG" id="mhaz:BHR79_00515"/>
<sequence>MRYDVAVVGAGPVGSVAARHAALQGAKVALFEEHATVGSPVQCAGLLSVRAMDECGISPNDLSVINSVRGAFVHSPEGTCLPIDGGRTRAFVVSRKMFDRKLASLATSEGVDIFLNSKVVAIDNSSGFNRLHVQRSGESEVVEASVVIGADGVRHGVASMVGLPAPSRIMSGIQFEIQMETIRQDFVELFVGTCAPGFFAWVIPLSDGTARLGLATDNMGSSDSLSYLCELKRNFSKTGRAVDGMLDFVVGGIPIGVAASTFSDGVLICGDAAGQVKPTSGGGVYTGAVCAKIAGEVAAKAAFENDTSKSRLGEYEIRWKQSLGKELNMGMKVHDFVGSLSDEQLNELFSSLAEPNVLSLIEKYGDMDHPSILLRKFMNPLNSRHLKGFFIAFLKTLL</sequence>
<reference evidence="3 7" key="3">
    <citation type="submission" date="2018-10" db="EMBL/GenBank/DDBJ databases">
        <title>Cultivation of a novel Methanohalophilus strain from Kebrit Deep of the Red Sea and a genomic comparison of members of the genus Methanohalophilus.</title>
        <authorList>
            <person name="Guan Y."/>
            <person name="Ngugi D.K."/>
            <person name="Stingl U."/>
        </authorList>
    </citation>
    <scope>NUCLEOTIDE SEQUENCE [LARGE SCALE GENOMIC DNA]</scope>
    <source>
        <strain evidence="3 7">DSM 3094</strain>
    </source>
</reference>
<dbReference type="STRING" id="2177.BHR79_00515"/>
<dbReference type="EMBL" id="RJJG01000001">
    <property type="protein sequence ID" value="RNI11025.1"/>
    <property type="molecule type" value="Genomic_DNA"/>
</dbReference>
<dbReference type="PANTHER" id="PTHR42685:SF18">
    <property type="entry name" value="DIGERANYLGERANYLGLYCEROPHOSPHOLIPID REDUCTASE"/>
    <property type="match status" value="1"/>
</dbReference>
<dbReference type="InterPro" id="IPR011777">
    <property type="entry name" value="Geranylgeranyl_Rdtase_fam"/>
</dbReference>
<evidence type="ECO:0000313" key="7">
    <source>
        <dbReference type="Proteomes" id="UP000267921"/>
    </source>
</evidence>
<proteinExistence type="predicted"/>
<dbReference type="Proteomes" id="UP000198669">
    <property type="component" value="Unassembled WGS sequence"/>
</dbReference>
<dbReference type="Pfam" id="PF01494">
    <property type="entry name" value="FAD_binding_3"/>
    <property type="match status" value="1"/>
</dbReference>
<dbReference type="InterPro" id="IPR036188">
    <property type="entry name" value="FAD/NAD-bd_sf"/>
</dbReference>
<accession>A0A1L3PZQ9</accession>
<evidence type="ECO:0000259" key="1">
    <source>
        <dbReference type="Pfam" id="PF01494"/>
    </source>
</evidence>
<organism evidence="2 5">
    <name type="scientific">Methanohalophilus halophilus</name>
    <dbReference type="NCBI Taxonomy" id="2177"/>
    <lineage>
        <taxon>Archaea</taxon>
        <taxon>Methanobacteriati</taxon>
        <taxon>Methanobacteriota</taxon>
        <taxon>Stenosarchaea group</taxon>
        <taxon>Methanomicrobia</taxon>
        <taxon>Methanosarcinales</taxon>
        <taxon>Methanosarcinaceae</taxon>
        <taxon>Methanohalophilus</taxon>
    </lineage>
</organism>
<dbReference type="GeneID" id="30582191"/>
<dbReference type="EMBL" id="FNMU01000005">
    <property type="protein sequence ID" value="SDW82610.1"/>
    <property type="molecule type" value="Genomic_DNA"/>
</dbReference>
<feature type="domain" description="FAD-binding" evidence="1">
    <location>
        <begin position="3"/>
        <end position="288"/>
    </location>
</feature>
<dbReference type="GO" id="GO:0016628">
    <property type="term" value="F:oxidoreductase activity, acting on the CH-CH group of donors, NAD or NADP as acceptor"/>
    <property type="evidence" value="ECO:0007669"/>
    <property type="project" value="InterPro"/>
</dbReference>
<evidence type="ECO:0000313" key="4">
    <source>
        <dbReference type="EMBL" id="SDW82610.1"/>
    </source>
</evidence>
<evidence type="ECO:0000313" key="5">
    <source>
        <dbReference type="Proteomes" id="UP000186879"/>
    </source>
</evidence>
<dbReference type="Proteomes" id="UP000186879">
    <property type="component" value="Chromosome"/>
</dbReference>
<evidence type="ECO:0000313" key="2">
    <source>
        <dbReference type="EMBL" id="APH38110.1"/>
    </source>
</evidence>
<reference evidence="2 5" key="1">
    <citation type="submission" date="2016-10" db="EMBL/GenBank/DDBJ databases">
        <title>Methanohalophilus halophilus.</title>
        <authorList>
            <person name="L'haridon S."/>
        </authorList>
    </citation>
    <scope>NUCLEOTIDE SEQUENCE [LARGE SCALE GENOMIC DNA]</scope>
    <source>
        <strain evidence="2 5">Z-7982</strain>
    </source>
</reference>
<dbReference type="InterPro" id="IPR050407">
    <property type="entry name" value="Geranylgeranyl_reductase"/>
</dbReference>
<dbReference type="PANTHER" id="PTHR42685">
    <property type="entry name" value="GERANYLGERANYL DIPHOSPHATE REDUCTASE"/>
    <property type="match status" value="1"/>
</dbReference>